<protein>
    <submittedName>
        <fullName evidence="3">Uncharacterized protein</fullName>
    </submittedName>
</protein>
<feature type="compositionally biased region" description="Low complexity" evidence="2">
    <location>
        <begin position="206"/>
        <end position="217"/>
    </location>
</feature>
<feature type="region of interest" description="Disordered" evidence="2">
    <location>
        <begin position="193"/>
        <end position="244"/>
    </location>
</feature>
<feature type="region of interest" description="Disordered" evidence="2">
    <location>
        <begin position="1"/>
        <end position="20"/>
    </location>
</feature>
<accession>G0UL64</accession>
<evidence type="ECO:0000313" key="3">
    <source>
        <dbReference type="EMBL" id="CCC90119.1"/>
    </source>
</evidence>
<feature type="coiled-coil region" evidence="1">
    <location>
        <begin position="94"/>
        <end position="162"/>
    </location>
</feature>
<gene>
    <name evidence="3" type="ORF">TCIL3000_4_2090</name>
</gene>
<proteinExistence type="predicted"/>
<dbReference type="VEuPathDB" id="TriTrypDB:TcIL3000_4_2090"/>
<feature type="compositionally biased region" description="Polar residues" evidence="2">
    <location>
        <begin position="218"/>
        <end position="238"/>
    </location>
</feature>
<keyword evidence="1" id="KW-0175">Coiled coil</keyword>
<dbReference type="AlphaFoldDB" id="G0UL64"/>
<dbReference type="EMBL" id="HE575317">
    <property type="protein sequence ID" value="CCC90119.1"/>
    <property type="molecule type" value="Genomic_DNA"/>
</dbReference>
<name>G0UL64_TRYCI</name>
<evidence type="ECO:0000256" key="1">
    <source>
        <dbReference type="SAM" id="Coils"/>
    </source>
</evidence>
<organism evidence="3">
    <name type="scientific">Trypanosoma congolense (strain IL3000)</name>
    <dbReference type="NCBI Taxonomy" id="1068625"/>
    <lineage>
        <taxon>Eukaryota</taxon>
        <taxon>Discoba</taxon>
        <taxon>Euglenozoa</taxon>
        <taxon>Kinetoplastea</taxon>
        <taxon>Metakinetoplastina</taxon>
        <taxon>Trypanosomatida</taxon>
        <taxon>Trypanosomatidae</taxon>
        <taxon>Trypanosoma</taxon>
        <taxon>Nannomonas</taxon>
    </lineage>
</organism>
<evidence type="ECO:0000256" key="2">
    <source>
        <dbReference type="SAM" id="MobiDB-lite"/>
    </source>
</evidence>
<reference evidence="3" key="1">
    <citation type="journal article" date="2012" name="Proc. Natl. Acad. Sci. U.S.A.">
        <title>Antigenic diversity is generated by distinct evolutionary mechanisms in African trypanosome species.</title>
        <authorList>
            <person name="Jackson A.P."/>
            <person name="Berry A."/>
            <person name="Aslett M."/>
            <person name="Allison H.C."/>
            <person name="Burton P."/>
            <person name="Vavrova-Anderson J."/>
            <person name="Brown R."/>
            <person name="Browne H."/>
            <person name="Corton N."/>
            <person name="Hauser H."/>
            <person name="Gamble J."/>
            <person name="Gilderthorp R."/>
            <person name="Marcello L."/>
            <person name="McQuillan J."/>
            <person name="Otto T.D."/>
            <person name="Quail M.A."/>
            <person name="Sanders M.J."/>
            <person name="van Tonder A."/>
            <person name="Ginger M.L."/>
            <person name="Field M.C."/>
            <person name="Barry J.D."/>
            <person name="Hertz-Fowler C."/>
            <person name="Berriman M."/>
        </authorList>
    </citation>
    <scope>NUCLEOTIDE SEQUENCE</scope>
    <source>
        <strain evidence="3">IL3000</strain>
    </source>
</reference>
<sequence length="342" mass="38034">MPGNLRPVSPYQEQNRPLDQMTDDELRREMVQLVRMNAQLAEESAGLQADIGALCEESVRFQQSTEIEEDKLTNQLLRRLQSEEVQKHRFHRQILREEEARRQIMDQIARVRQQKAELENQLVHEQEMQRMGLQKKLIDVVNKKIEMERRLLNERHAQLEALTTKLALIKECTLAAKTKSDVMCDDPKAVESTVASQSPTRGDTAVGGPVVPHVAGASTPQRAAGTSATGSTPPTLLSDNGGDDVDAAITRLEEQLSRLLEQHAIATQTNASNETLYTELGRNLESIQQAASIDKAHTLKLRNELMEAKKRVALLEQRAAAGAVYAASDDSSDMQTPSVSSI</sequence>